<keyword evidence="4" id="KW-1185">Reference proteome</keyword>
<keyword evidence="2" id="KW-0812">Transmembrane</keyword>
<proteinExistence type="predicted"/>
<name>A0ABP0DA28_9PEZI</name>
<evidence type="ECO:0008006" key="5">
    <source>
        <dbReference type="Google" id="ProtNLM"/>
    </source>
</evidence>
<dbReference type="PANTHER" id="PTHR36854">
    <property type="entry name" value="CHROMOSOME 9, WHOLE GENOME SHOTGUN SEQUENCE"/>
    <property type="match status" value="1"/>
</dbReference>
<evidence type="ECO:0000313" key="4">
    <source>
        <dbReference type="Proteomes" id="UP001642501"/>
    </source>
</evidence>
<keyword evidence="2" id="KW-0472">Membrane</keyword>
<reference evidence="3 4" key="1">
    <citation type="submission" date="2024-01" db="EMBL/GenBank/DDBJ databases">
        <authorList>
            <person name="Allen C."/>
            <person name="Tagirdzhanova G."/>
        </authorList>
    </citation>
    <scope>NUCLEOTIDE SEQUENCE [LARGE SCALE GENOMIC DNA]</scope>
    <source>
        <strain evidence="3 4">CBS 573.63</strain>
    </source>
</reference>
<keyword evidence="2" id="KW-1133">Transmembrane helix</keyword>
<organism evidence="3 4">
    <name type="scientific">Sporothrix epigloea</name>
    <dbReference type="NCBI Taxonomy" id="1892477"/>
    <lineage>
        <taxon>Eukaryota</taxon>
        <taxon>Fungi</taxon>
        <taxon>Dikarya</taxon>
        <taxon>Ascomycota</taxon>
        <taxon>Pezizomycotina</taxon>
        <taxon>Sordariomycetes</taxon>
        <taxon>Sordariomycetidae</taxon>
        <taxon>Ophiostomatales</taxon>
        <taxon>Ophiostomataceae</taxon>
        <taxon>Sporothrix</taxon>
    </lineage>
</organism>
<feature type="transmembrane region" description="Helical" evidence="2">
    <location>
        <begin position="109"/>
        <end position="127"/>
    </location>
</feature>
<protein>
    <recommendedName>
        <fullName evidence="5">Integral membrane protein</fullName>
    </recommendedName>
</protein>
<evidence type="ECO:0000256" key="1">
    <source>
        <dbReference type="SAM" id="MobiDB-lite"/>
    </source>
</evidence>
<evidence type="ECO:0000313" key="3">
    <source>
        <dbReference type="EMBL" id="CAK7264538.1"/>
    </source>
</evidence>
<dbReference type="PANTHER" id="PTHR36854:SF1">
    <property type="entry name" value="TRANSMEMBRANE PROTEIN"/>
    <property type="match status" value="1"/>
</dbReference>
<evidence type="ECO:0000256" key="2">
    <source>
        <dbReference type="SAM" id="Phobius"/>
    </source>
</evidence>
<dbReference type="EMBL" id="CAWUOM010000011">
    <property type="protein sequence ID" value="CAK7264538.1"/>
    <property type="molecule type" value="Genomic_DNA"/>
</dbReference>
<dbReference type="Proteomes" id="UP001642501">
    <property type="component" value="Unassembled WGS sequence"/>
</dbReference>
<comment type="caution">
    <text evidence="3">The sequence shown here is derived from an EMBL/GenBank/DDBJ whole genome shotgun (WGS) entry which is preliminary data.</text>
</comment>
<feature type="compositionally biased region" description="Low complexity" evidence="1">
    <location>
        <begin position="162"/>
        <end position="176"/>
    </location>
</feature>
<feature type="region of interest" description="Disordered" evidence="1">
    <location>
        <begin position="159"/>
        <end position="197"/>
    </location>
</feature>
<gene>
    <name evidence="3" type="ORF">SEPCBS57363_001123</name>
</gene>
<sequence length="197" mass="20705">MVSAYSPPTFCKCTCFTNSTIIPLGPQHLGDGSAQKPPPSAKREAAVAVPFSPAPAPAPALLASRASSSSCSQCNRAFCLQYNLPICKGAEEKDVVAMCFQRDSRKDQIIVWCFLLGTGCLLGWTAVQRIVKMWETDTGNGRGANGRDGGAFQRFAARTGLGSQRSTSAGRTSTTSLPPSGATPRGQYAPLDGNSRG</sequence>
<accession>A0ABP0DA28</accession>